<dbReference type="InterPro" id="IPR007133">
    <property type="entry name" value="RNA_pol_II-assoc_Paf1"/>
</dbReference>
<accession>A0A1E4TEY0</accession>
<organism evidence="4 5">
    <name type="scientific">Tortispora caseinolytica NRRL Y-17796</name>
    <dbReference type="NCBI Taxonomy" id="767744"/>
    <lineage>
        <taxon>Eukaryota</taxon>
        <taxon>Fungi</taxon>
        <taxon>Dikarya</taxon>
        <taxon>Ascomycota</taxon>
        <taxon>Saccharomycotina</taxon>
        <taxon>Trigonopsidomycetes</taxon>
        <taxon>Trigonopsidales</taxon>
        <taxon>Trigonopsidaceae</taxon>
        <taxon>Tortispora</taxon>
    </lineage>
</organism>
<keyword evidence="3" id="KW-0539">Nucleus</keyword>
<proteinExistence type="inferred from homology"/>
<name>A0A1E4TEY0_9ASCO</name>
<evidence type="ECO:0000313" key="4">
    <source>
        <dbReference type="EMBL" id="ODV90320.1"/>
    </source>
</evidence>
<dbReference type="GO" id="GO:0000993">
    <property type="term" value="F:RNA polymerase II complex binding"/>
    <property type="evidence" value="ECO:0007669"/>
    <property type="project" value="TreeGrafter"/>
</dbReference>
<evidence type="ECO:0000256" key="1">
    <source>
        <dbReference type="ARBA" id="ARBA00004123"/>
    </source>
</evidence>
<evidence type="ECO:0000256" key="3">
    <source>
        <dbReference type="ARBA" id="ARBA00023242"/>
    </source>
</evidence>
<reference evidence="5" key="1">
    <citation type="submission" date="2016-02" db="EMBL/GenBank/DDBJ databases">
        <title>Comparative genomics of biotechnologically important yeasts.</title>
        <authorList>
            <consortium name="DOE Joint Genome Institute"/>
            <person name="Riley R."/>
            <person name="Haridas S."/>
            <person name="Wolfe K.H."/>
            <person name="Lopes M.R."/>
            <person name="Hittinger C.T."/>
            <person name="Goker M."/>
            <person name="Salamov A."/>
            <person name="Wisecaver J."/>
            <person name="Long T.M."/>
            <person name="Aerts A.L."/>
            <person name="Barry K."/>
            <person name="Choi C."/>
            <person name="Clum A."/>
            <person name="Coughlan A.Y."/>
            <person name="Deshpande S."/>
            <person name="Douglass A.P."/>
            <person name="Hanson S.J."/>
            <person name="Klenk H.-P."/>
            <person name="Labutti K."/>
            <person name="Lapidus A."/>
            <person name="Lindquist E."/>
            <person name="Lipzen A."/>
            <person name="Meier-Kolthoff J.P."/>
            <person name="Ohm R.A."/>
            <person name="Otillar R.P."/>
            <person name="Pangilinan J."/>
            <person name="Peng Y."/>
            <person name="Rokas A."/>
            <person name="Rosa C.A."/>
            <person name="Scheuner C."/>
            <person name="Sibirny A.A."/>
            <person name="Slot J.C."/>
            <person name="Stielow J.B."/>
            <person name="Sun H."/>
            <person name="Kurtzman C.P."/>
            <person name="Blackwell M."/>
            <person name="Jeffries T.W."/>
            <person name="Grigoriev I.V."/>
        </authorList>
    </citation>
    <scope>NUCLEOTIDE SEQUENCE [LARGE SCALE GENOMIC DNA]</scope>
    <source>
        <strain evidence="5">NRRL Y-17796</strain>
    </source>
</reference>
<dbReference type="GO" id="GO:0003682">
    <property type="term" value="F:chromatin binding"/>
    <property type="evidence" value="ECO:0007669"/>
    <property type="project" value="TreeGrafter"/>
</dbReference>
<keyword evidence="5" id="KW-1185">Reference proteome</keyword>
<evidence type="ECO:0000313" key="5">
    <source>
        <dbReference type="Proteomes" id="UP000095023"/>
    </source>
</evidence>
<comment type="subcellular location">
    <subcellularLocation>
        <location evidence="1">Nucleus</location>
    </subcellularLocation>
</comment>
<dbReference type="GO" id="GO:0016593">
    <property type="term" value="C:Cdc73/Paf1 complex"/>
    <property type="evidence" value="ECO:0007669"/>
    <property type="project" value="InterPro"/>
</dbReference>
<dbReference type="OrthoDB" id="10260285at2759"/>
<dbReference type="PANTHER" id="PTHR23188:SF12">
    <property type="entry name" value="RNA POLYMERASE II-ASSOCIATED FACTOR 1 HOMOLOG"/>
    <property type="match status" value="1"/>
</dbReference>
<dbReference type="GO" id="GO:0006368">
    <property type="term" value="P:transcription elongation by RNA polymerase II"/>
    <property type="evidence" value="ECO:0007669"/>
    <property type="project" value="InterPro"/>
</dbReference>
<sequence>MSTHQEYIARIRYSNALPPPPSAPALRDIPVTIDSFLEPSFVTPLVGKTVPNVDIDSELGMPLNLLNIPAALNEDMSSLGPAEGVTLHPDDQALLVDVASFKAQRPSSGKPQPQVAFLRRTEYISSEAVKQRAELNAGKTGSQWDTQDAEKFADPEQQAKLIDEMFVSANSSISDGALKHPKKKHLVAQEVYPMLPDVNALDLEYIIIKPAHSANEKENDPAIMSTDLYRPYSIGKEECVSRFHTAKENVEELREEKKSSTPAHTDKVFRFTHERDYIMDYKRNGEAISELITYIDTDSKVARYVPITGRVYLKRQRTNPRYAAAQKNNHVSVIELSLHEVDDFEKAVRNNAKHEFDPETYPYTEISEEQEANDNEAKEVSLDGDLEEEAVADEATHEATHQAIEVDNDE</sequence>
<dbReference type="EMBL" id="KV453842">
    <property type="protein sequence ID" value="ODV90320.1"/>
    <property type="molecule type" value="Genomic_DNA"/>
</dbReference>
<dbReference type="AlphaFoldDB" id="A0A1E4TEY0"/>
<gene>
    <name evidence="4" type="ORF">CANCADRAFT_56867</name>
</gene>
<dbReference type="Pfam" id="PF03985">
    <property type="entry name" value="Paf1"/>
    <property type="match status" value="1"/>
</dbReference>
<dbReference type="PANTHER" id="PTHR23188">
    <property type="entry name" value="RNA POLYMERASE II-ASSOCIATED FACTOR 1 HOMOLOG"/>
    <property type="match status" value="1"/>
</dbReference>
<comment type="similarity">
    <text evidence="2">Belongs to the PAF1 family.</text>
</comment>
<evidence type="ECO:0000256" key="2">
    <source>
        <dbReference type="ARBA" id="ARBA00007560"/>
    </source>
</evidence>
<protein>
    <submittedName>
        <fullName evidence="4">Uncharacterized protein</fullName>
    </submittedName>
</protein>
<dbReference type="Proteomes" id="UP000095023">
    <property type="component" value="Unassembled WGS sequence"/>
</dbReference>